<name>A0AA36DL17_CYLNA</name>
<protein>
    <submittedName>
        <fullName evidence="1">Uncharacterized protein</fullName>
    </submittedName>
</protein>
<evidence type="ECO:0000313" key="2">
    <source>
        <dbReference type="Proteomes" id="UP001176961"/>
    </source>
</evidence>
<comment type="caution">
    <text evidence="1">The sequence shown here is derived from an EMBL/GenBank/DDBJ whole genome shotgun (WGS) entry which is preliminary data.</text>
</comment>
<proteinExistence type="predicted"/>
<reference evidence="1" key="1">
    <citation type="submission" date="2023-07" db="EMBL/GenBank/DDBJ databases">
        <authorList>
            <consortium name="CYATHOMIX"/>
        </authorList>
    </citation>
    <scope>NUCLEOTIDE SEQUENCE</scope>
    <source>
        <strain evidence="1">N/A</strain>
    </source>
</reference>
<gene>
    <name evidence="1" type="ORF">CYNAS_LOCUS326</name>
</gene>
<accession>A0AA36DL17</accession>
<sequence>MDISLLRLIQRVTRFWQKPNDSARRCFGIIHGFSTLAVTTHLIPFSLSGNLLIDRDENIIEARTSAKSPPES</sequence>
<dbReference type="AlphaFoldDB" id="A0AA36DL17"/>
<organism evidence="1 2">
    <name type="scientific">Cylicocyclus nassatus</name>
    <name type="common">Nematode worm</name>
    <dbReference type="NCBI Taxonomy" id="53992"/>
    <lineage>
        <taxon>Eukaryota</taxon>
        <taxon>Metazoa</taxon>
        <taxon>Ecdysozoa</taxon>
        <taxon>Nematoda</taxon>
        <taxon>Chromadorea</taxon>
        <taxon>Rhabditida</taxon>
        <taxon>Rhabditina</taxon>
        <taxon>Rhabditomorpha</taxon>
        <taxon>Strongyloidea</taxon>
        <taxon>Strongylidae</taxon>
        <taxon>Cylicocyclus</taxon>
    </lineage>
</organism>
<dbReference type="Proteomes" id="UP001176961">
    <property type="component" value="Unassembled WGS sequence"/>
</dbReference>
<evidence type="ECO:0000313" key="1">
    <source>
        <dbReference type="EMBL" id="CAJ0588343.1"/>
    </source>
</evidence>
<keyword evidence="2" id="KW-1185">Reference proteome</keyword>
<dbReference type="EMBL" id="CATQJL010000001">
    <property type="protein sequence ID" value="CAJ0588343.1"/>
    <property type="molecule type" value="Genomic_DNA"/>
</dbReference>